<dbReference type="RefSeq" id="WP_345408098.1">
    <property type="nucleotide sequence ID" value="NZ_BAABHG010000025.1"/>
</dbReference>
<evidence type="ECO:0000256" key="1">
    <source>
        <dbReference type="ARBA" id="ARBA00004651"/>
    </source>
</evidence>
<keyword evidence="5 6" id="KW-0472">Membrane</keyword>
<feature type="transmembrane region" description="Helical" evidence="6">
    <location>
        <begin position="148"/>
        <end position="166"/>
    </location>
</feature>
<dbReference type="InterPro" id="IPR036259">
    <property type="entry name" value="MFS_trans_sf"/>
</dbReference>
<evidence type="ECO:0000256" key="3">
    <source>
        <dbReference type="ARBA" id="ARBA00022692"/>
    </source>
</evidence>
<feature type="transmembrane region" description="Helical" evidence="6">
    <location>
        <begin position="283"/>
        <end position="316"/>
    </location>
</feature>
<comment type="subcellular location">
    <subcellularLocation>
        <location evidence="1">Cell membrane</location>
        <topology evidence="1">Multi-pass membrane protein</topology>
    </subcellularLocation>
</comment>
<feature type="transmembrane region" description="Helical" evidence="6">
    <location>
        <begin position="250"/>
        <end position="271"/>
    </location>
</feature>
<dbReference type="PANTHER" id="PTHR43124:SF3">
    <property type="entry name" value="CHLORAMPHENICOL EFFLUX PUMP RV0191"/>
    <property type="match status" value="1"/>
</dbReference>
<dbReference type="InterPro" id="IPR020846">
    <property type="entry name" value="MFS_dom"/>
</dbReference>
<keyword evidence="2" id="KW-1003">Cell membrane</keyword>
<sequence>MTTPSPAGAPARTAPRAWLAVLAVAAGTFTVVTTEMLPVGLLTRFAPALEVSEGVAGLTMTLPGLVAAVAAPALTLTTARLDRRLVLCALLALLIVANVLCAVAPVFGVLLIGRLVAGVGIGGFWAVAAGLAVRLVPGRSVGAATSTIFGGIAVASVLGVPAATYLGDLAGWRLAFTAMGVLALAVLAGLLLLVPPLPATGAVRLDAVPALVRDRRVRIGLLVTLLLVTGHFAANTYLRPVLEQLGGIPSGLVGTLLLVYGAAGVLGNFAAGTAASRDVRRTLIALALVLGTAVLLIPVVPALAIALLVVWGLAYGGVSVSVQTWFLTAGHAAPEAGSAIFVSAFNLAIALGALLGGRIADAVTLSGALWTGGALAVLAAVPLLLRPVSPAGDRP</sequence>
<dbReference type="PROSITE" id="PS50850">
    <property type="entry name" value="MFS"/>
    <property type="match status" value="1"/>
</dbReference>
<gene>
    <name evidence="8" type="ORF">ACFSYJ_11740</name>
</gene>
<accession>A0ABW5GCM7</accession>
<dbReference type="InterPro" id="IPR011701">
    <property type="entry name" value="MFS"/>
</dbReference>
<feature type="domain" description="Major facilitator superfamily (MFS) profile" evidence="7">
    <location>
        <begin position="20"/>
        <end position="391"/>
    </location>
</feature>
<feature type="transmembrane region" description="Helical" evidence="6">
    <location>
        <begin position="115"/>
        <end position="136"/>
    </location>
</feature>
<dbReference type="EMBL" id="JBHUKU010000005">
    <property type="protein sequence ID" value="MFD2459276.1"/>
    <property type="molecule type" value="Genomic_DNA"/>
</dbReference>
<dbReference type="InterPro" id="IPR050189">
    <property type="entry name" value="MFS_Efflux_Transporters"/>
</dbReference>
<organism evidence="8 9">
    <name type="scientific">Amycolatopsis samaneae</name>
    <dbReference type="NCBI Taxonomy" id="664691"/>
    <lineage>
        <taxon>Bacteria</taxon>
        <taxon>Bacillati</taxon>
        <taxon>Actinomycetota</taxon>
        <taxon>Actinomycetes</taxon>
        <taxon>Pseudonocardiales</taxon>
        <taxon>Pseudonocardiaceae</taxon>
        <taxon>Amycolatopsis</taxon>
    </lineage>
</organism>
<comment type="caution">
    <text evidence="8">The sequence shown here is derived from an EMBL/GenBank/DDBJ whole genome shotgun (WGS) entry which is preliminary data.</text>
</comment>
<feature type="transmembrane region" description="Helical" evidence="6">
    <location>
        <begin position="336"/>
        <end position="355"/>
    </location>
</feature>
<evidence type="ECO:0000313" key="9">
    <source>
        <dbReference type="Proteomes" id="UP001597419"/>
    </source>
</evidence>
<protein>
    <submittedName>
        <fullName evidence="8">MFS transporter</fullName>
    </submittedName>
</protein>
<feature type="transmembrane region" description="Helical" evidence="6">
    <location>
        <begin position="172"/>
        <end position="194"/>
    </location>
</feature>
<reference evidence="9" key="1">
    <citation type="journal article" date="2019" name="Int. J. Syst. Evol. Microbiol.">
        <title>The Global Catalogue of Microorganisms (GCM) 10K type strain sequencing project: providing services to taxonomists for standard genome sequencing and annotation.</title>
        <authorList>
            <consortium name="The Broad Institute Genomics Platform"/>
            <consortium name="The Broad Institute Genome Sequencing Center for Infectious Disease"/>
            <person name="Wu L."/>
            <person name="Ma J."/>
        </authorList>
    </citation>
    <scope>NUCLEOTIDE SEQUENCE [LARGE SCALE GENOMIC DNA]</scope>
    <source>
        <strain evidence="9">CGMCC 4.7643</strain>
    </source>
</reference>
<evidence type="ECO:0000259" key="7">
    <source>
        <dbReference type="PROSITE" id="PS50850"/>
    </source>
</evidence>
<feature type="transmembrane region" description="Helical" evidence="6">
    <location>
        <begin position="54"/>
        <end position="74"/>
    </location>
</feature>
<evidence type="ECO:0000256" key="5">
    <source>
        <dbReference type="ARBA" id="ARBA00023136"/>
    </source>
</evidence>
<keyword evidence="3 6" id="KW-0812">Transmembrane</keyword>
<feature type="transmembrane region" description="Helical" evidence="6">
    <location>
        <begin position="86"/>
        <end position="109"/>
    </location>
</feature>
<dbReference type="PANTHER" id="PTHR43124">
    <property type="entry name" value="PURINE EFFLUX PUMP PBUE"/>
    <property type="match status" value="1"/>
</dbReference>
<evidence type="ECO:0000256" key="2">
    <source>
        <dbReference type="ARBA" id="ARBA00022475"/>
    </source>
</evidence>
<proteinExistence type="predicted"/>
<feature type="transmembrane region" description="Helical" evidence="6">
    <location>
        <begin position="219"/>
        <end position="238"/>
    </location>
</feature>
<evidence type="ECO:0000256" key="4">
    <source>
        <dbReference type="ARBA" id="ARBA00022989"/>
    </source>
</evidence>
<dbReference type="Pfam" id="PF07690">
    <property type="entry name" value="MFS_1"/>
    <property type="match status" value="1"/>
</dbReference>
<feature type="transmembrane region" description="Helical" evidence="6">
    <location>
        <begin position="367"/>
        <end position="385"/>
    </location>
</feature>
<keyword evidence="4 6" id="KW-1133">Transmembrane helix</keyword>
<dbReference type="Gene3D" id="1.20.1250.20">
    <property type="entry name" value="MFS general substrate transporter like domains"/>
    <property type="match status" value="2"/>
</dbReference>
<dbReference type="Proteomes" id="UP001597419">
    <property type="component" value="Unassembled WGS sequence"/>
</dbReference>
<evidence type="ECO:0000313" key="8">
    <source>
        <dbReference type="EMBL" id="MFD2459276.1"/>
    </source>
</evidence>
<dbReference type="CDD" id="cd17324">
    <property type="entry name" value="MFS_NepI_like"/>
    <property type="match status" value="1"/>
</dbReference>
<dbReference type="SUPFAM" id="SSF103473">
    <property type="entry name" value="MFS general substrate transporter"/>
    <property type="match status" value="1"/>
</dbReference>
<name>A0ABW5GCM7_9PSEU</name>
<keyword evidence="9" id="KW-1185">Reference proteome</keyword>
<evidence type="ECO:0000256" key="6">
    <source>
        <dbReference type="SAM" id="Phobius"/>
    </source>
</evidence>